<keyword evidence="2" id="KW-1185">Reference proteome</keyword>
<proteinExistence type="predicted"/>
<dbReference type="InterPro" id="IPR011330">
    <property type="entry name" value="Glyco_hydro/deAcase_b/a-brl"/>
</dbReference>
<name>A0ABR4PBJ8_9HELO</name>
<organism evidence="1 2">
    <name type="scientific">Phlyctema vagabunda</name>
    <dbReference type="NCBI Taxonomy" id="108571"/>
    <lineage>
        <taxon>Eukaryota</taxon>
        <taxon>Fungi</taxon>
        <taxon>Dikarya</taxon>
        <taxon>Ascomycota</taxon>
        <taxon>Pezizomycotina</taxon>
        <taxon>Leotiomycetes</taxon>
        <taxon>Helotiales</taxon>
        <taxon>Dermateaceae</taxon>
        <taxon>Phlyctema</taxon>
    </lineage>
</organism>
<comment type="caution">
    <text evidence="1">The sequence shown here is derived from an EMBL/GenBank/DDBJ whole genome shotgun (WGS) entry which is preliminary data.</text>
</comment>
<dbReference type="EMBL" id="JBFCZG010000006">
    <property type="protein sequence ID" value="KAL3420532.1"/>
    <property type="molecule type" value="Genomic_DNA"/>
</dbReference>
<dbReference type="InterPro" id="IPR005501">
    <property type="entry name" value="LamB/YcsF/PxpA-like"/>
</dbReference>
<reference evidence="1 2" key="1">
    <citation type="submission" date="2024-06" db="EMBL/GenBank/DDBJ databases">
        <title>Complete genome of Phlyctema vagabunda strain 19-DSS-EL-015.</title>
        <authorList>
            <person name="Fiorenzani C."/>
        </authorList>
    </citation>
    <scope>NUCLEOTIDE SEQUENCE [LARGE SCALE GENOMIC DNA]</scope>
    <source>
        <strain evidence="1 2">19-DSS-EL-015</strain>
    </source>
</reference>
<dbReference type="Proteomes" id="UP001629113">
    <property type="component" value="Unassembled WGS sequence"/>
</dbReference>
<evidence type="ECO:0000313" key="1">
    <source>
        <dbReference type="EMBL" id="KAL3420532.1"/>
    </source>
</evidence>
<gene>
    <name evidence="1" type="ORF">PVAG01_06977</name>
</gene>
<accession>A0ABR4PBJ8</accession>
<dbReference type="SUPFAM" id="SSF88713">
    <property type="entry name" value="Glycoside hydrolase/deacetylase"/>
    <property type="match status" value="1"/>
</dbReference>
<dbReference type="Gene3D" id="3.20.20.370">
    <property type="entry name" value="Glycoside hydrolase/deacetylase"/>
    <property type="match status" value="1"/>
</dbReference>
<protein>
    <submittedName>
        <fullName evidence="1">LamB/YcsF family protein</fullName>
    </submittedName>
</protein>
<dbReference type="PANTHER" id="PTHR30292:SF0">
    <property type="entry name" value="5-OXOPROLINASE SUBUNIT A"/>
    <property type="match status" value="1"/>
</dbReference>
<dbReference type="NCBIfam" id="NF003816">
    <property type="entry name" value="PRK05406.1-5"/>
    <property type="match status" value="1"/>
</dbReference>
<dbReference type="PANTHER" id="PTHR30292">
    <property type="entry name" value="UNCHARACTERIZED PROTEIN YBGL-RELATED"/>
    <property type="match status" value="1"/>
</dbReference>
<dbReference type="Pfam" id="PF03746">
    <property type="entry name" value="LamB_YcsF"/>
    <property type="match status" value="1"/>
</dbReference>
<sequence length="258" mass="28473">MSDLVKKIEINCDMGEGFGKWKMGPDEELMQYIDVANIACGFHAGDPSLMVKTVRLAKQHGIKAGAHPGLQDLFGFGRRRMVIDPADMYAMILYQVGALKAILDAEKVPLNHIKPHGELFHYMQRDLTICRAVLEACAVFKVPVYGAKGADEEKAICEELGLSFIEEAYVDVAYDKSKKLIPIGQFKMVTVDEIYSKTISIGRIDASVDFEGEKLELGFGGMPFSICLHSDMPAALENVKACRKAVDLLNSEQFSTST</sequence>
<evidence type="ECO:0000313" key="2">
    <source>
        <dbReference type="Proteomes" id="UP001629113"/>
    </source>
</evidence>